<proteinExistence type="predicted"/>
<feature type="compositionally biased region" description="Basic residues" evidence="2">
    <location>
        <begin position="303"/>
        <end position="315"/>
    </location>
</feature>
<protein>
    <submittedName>
        <fullName evidence="3">CSON007852 protein</fullName>
    </submittedName>
</protein>
<feature type="region of interest" description="Disordered" evidence="2">
    <location>
        <begin position="381"/>
        <end position="404"/>
    </location>
</feature>
<gene>
    <name evidence="3" type="primary">CSON007852</name>
</gene>
<dbReference type="VEuPathDB" id="VectorBase:CSON007852"/>
<feature type="compositionally biased region" description="Basic and acidic residues" evidence="2">
    <location>
        <begin position="172"/>
        <end position="193"/>
    </location>
</feature>
<feature type="region of interest" description="Disordered" evidence="2">
    <location>
        <begin position="1"/>
        <end position="31"/>
    </location>
</feature>
<feature type="compositionally biased region" description="Polar residues" evidence="2">
    <location>
        <begin position="241"/>
        <end position="269"/>
    </location>
</feature>
<reference evidence="4" key="2">
    <citation type="submission" date="2018-07" db="EMBL/GenBank/DDBJ databases">
        <authorList>
            <person name="Quirk P.G."/>
            <person name="Krulwich T.A."/>
        </authorList>
    </citation>
    <scope>NUCLEOTIDE SEQUENCE</scope>
</reference>
<feature type="compositionally biased region" description="Polar residues" evidence="2">
    <location>
        <begin position="531"/>
        <end position="543"/>
    </location>
</feature>
<feature type="coiled-coil region" evidence="1">
    <location>
        <begin position="439"/>
        <end position="473"/>
    </location>
</feature>
<keyword evidence="1" id="KW-0175">Coiled coil</keyword>
<name>A0A336KDJ3_CULSO</name>
<dbReference type="EMBL" id="UFQS01000295">
    <property type="protein sequence ID" value="SSX02559.1"/>
    <property type="molecule type" value="Genomic_DNA"/>
</dbReference>
<feature type="compositionally biased region" description="Polar residues" evidence="2">
    <location>
        <begin position="513"/>
        <end position="523"/>
    </location>
</feature>
<organism evidence="3">
    <name type="scientific">Culicoides sonorensis</name>
    <name type="common">Biting midge</name>
    <dbReference type="NCBI Taxonomy" id="179676"/>
    <lineage>
        <taxon>Eukaryota</taxon>
        <taxon>Metazoa</taxon>
        <taxon>Ecdysozoa</taxon>
        <taxon>Arthropoda</taxon>
        <taxon>Hexapoda</taxon>
        <taxon>Insecta</taxon>
        <taxon>Pterygota</taxon>
        <taxon>Neoptera</taxon>
        <taxon>Endopterygota</taxon>
        <taxon>Diptera</taxon>
        <taxon>Nematocera</taxon>
        <taxon>Chironomoidea</taxon>
        <taxon>Ceratopogonidae</taxon>
        <taxon>Ceratopogoninae</taxon>
        <taxon>Culicoides</taxon>
        <taxon>Monoculicoides</taxon>
    </lineage>
</organism>
<feature type="compositionally biased region" description="Acidic residues" evidence="2">
    <location>
        <begin position="383"/>
        <end position="392"/>
    </location>
</feature>
<feature type="region of interest" description="Disordered" evidence="2">
    <location>
        <begin position="72"/>
        <end position="91"/>
    </location>
</feature>
<feature type="compositionally biased region" description="Basic residues" evidence="2">
    <location>
        <begin position="157"/>
        <end position="168"/>
    </location>
</feature>
<evidence type="ECO:0000256" key="1">
    <source>
        <dbReference type="SAM" id="Coils"/>
    </source>
</evidence>
<evidence type="ECO:0000313" key="4">
    <source>
        <dbReference type="EMBL" id="SSX22933.1"/>
    </source>
</evidence>
<feature type="region of interest" description="Disordered" evidence="2">
    <location>
        <begin position="148"/>
        <end position="315"/>
    </location>
</feature>
<reference evidence="3" key="1">
    <citation type="submission" date="2018-04" db="EMBL/GenBank/DDBJ databases">
        <authorList>
            <person name="Go L.Y."/>
            <person name="Mitchell J.A."/>
        </authorList>
    </citation>
    <scope>NUCLEOTIDE SEQUENCE</scope>
    <source>
        <tissue evidence="3">Whole organism</tissue>
    </source>
</reference>
<feature type="region of interest" description="Disordered" evidence="2">
    <location>
        <begin position="499"/>
        <end position="545"/>
    </location>
</feature>
<evidence type="ECO:0000256" key="2">
    <source>
        <dbReference type="SAM" id="MobiDB-lite"/>
    </source>
</evidence>
<accession>A0A336KDJ3</accession>
<dbReference type="EMBL" id="UFQT01000295">
    <property type="protein sequence ID" value="SSX22933.1"/>
    <property type="molecule type" value="Genomic_DNA"/>
</dbReference>
<sequence length="587" mass="66415">MQALDDPSLSPQSNPLISEDIPSVKKQKLSPEEMQSLEIYNQHFLAAQMRYPQMPAAFRPWALQQQLAAVARAQQQQQQQPPPPPSSNAVNAINPKRRIQMLPFNPAINPEVFTEPPILQNPDKVVRISDSQQFQSSLQPNVALAPRKMVKEQEQRSHHHHHQHHHSQHNVNDSREKDERNNGERNSRERPPSIDRTINIKTEPQIKQEPPGTPPDMLQSPDIRYSPAGTTTHSHHHLNQHRSSNNVTPVSPQEVSQSGSNEITSSTSPVPAIKHDTSTNIIKKQESLSPSPPSSQDQDLHHHQMHRHHNSHMVNHHHQMLHTGGNVHQQSDIGMHHNPTMTQIRRGTPIPTENIHHRSQQLSTSSSVSPPTKINGIASELELSTDTDDESIAGEPDSSNTPYEIPSEFLKDVQPDHREKLINVIKALVRESVTARQENETIRIELQRKCDQYEELLQKYKSLQQQFDLIANSSGSDTSITTKTNSQIVHDSSVIAKTRPDINNFNNNKNDQRASPSQSPSQNHVERRNGYMSTPTPDNTKPTSEIIIKPFKKSLRRSPEETVVIMQPKREGEIKILTNGELTTLYN</sequence>
<evidence type="ECO:0000313" key="3">
    <source>
        <dbReference type="EMBL" id="SSX02559.1"/>
    </source>
</evidence>
<dbReference type="AlphaFoldDB" id="A0A336KDJ3"/>